<keyword evidence="3" id="KW-1185">Reference proteome</keyword>
<dbReference type="InterPro" id="IPR025669">
    <property type="entry name" value="AAA_dom"/>
</dbReference>
<dbReference type="Proteomes" id="UP000034681">
    <property type="component" value="Unassembled WGS sequence"/>
</dbReference>
<dbReference type="InterPro" id="IPR027417">
    <property type="entry name" value="P-loop_NTPase"/>
</dbReference>
<dbReference type="Gene3D" id="3.40.50.300">
    <property type="entry name" value="P-loop containing nucleotide triphosphate hydrolases"/>
    <property type="match status" value="1"/>
</dbReference>
<evidence type="ECO:0000313" key="3">
    <source>
        <dbReference type="Proteomes" id="UP000034681"/>
    </source>
</evidence>
<dbReference type="CDD" id="cd02042">
    <property type="entry name" value="ParAB_family"/>
    <property type="match status" value="1"/>
</dbReference>
<dbReference type="OrthoDB" id="9815116at2"/>
<dbReference type="PANTHER" id="PTHR13696">
    <property type="entry name" value="P-LOOP CONTAINING NUCLEOSIDE TRIPHOSPHATE HYDROLASE"/>
    <property type="match status" value="1"/>
</dbReference>
<reference evidence="2" key="1">
    <citation type="submission" date="2012-04" db="EMBL/GenBank/DDBJ databases">
        <authorList>
            <person name="Borisov I.G."/>
            <person name="Ivanikova N.V."/>
            <person name="Pinevich A.V."/>
        </authorList>
    </citation>
    <scope>NUCLEOTIDE SEQUENCE</scope>
    <source>
        <strain evidence="2">CALU 1027</strain>
    </source>
</reference>
<dbReference type="InterPro" id="IPR050678">
    <property type="entry name" value="DNA_Partitioning_ATPase"/>
</dbReference>
<dbReference type="SUPFAM" id="SSF52540">
    <property type="entry name" value="P-loop containing nucleoside triphosphate hydrolases"/>
    <property type="match status" value="1"/>
</dbReference>
<organism evidence="2 3">
    <name type="scientific">Prochlorothrix hollandica PCC 9006 = CALU 1027</name>
    <dbReference type="NCBI Taxonomy" id="317619"/>
    <lineage>
        <taxon>Bacteria</taxon>
        <taxon>Bacillati</taxon>
        <taxon>Cyanobacteriota</taxon>
        <taxon>Cyanophyceae</taxon>
        <taxon>Prochlorotrichales</taxon>
        <taxon>Prochlorotrichaceae</taxon>
        <taxon>Prochlorothrix</taxon>
    </lineage>
</organism>
<sequence>MPMSPLQEAWLSLPPGALESKIAALLMRKAVFPFLGFEDDEICGQYGTGKGADKVDLAVRKNTSSDDIFTYTEVNPFLIVELKRREYDLASKKKPYKDVVRQLKRYLSPAATNCATVKWGIITNGYYIQLFRRHGKVVYPYTTLMELNIETIDEKIGIIKSYIDNTEKALCVSVYNNKGGVGKTTTTINLAGVLALPFPYGFGKKVLVVDFDPNQKDLTDLLGIKHDGLSFFDYLNDHRNQSITDVIHPYRVPVAGGKSVGFDVISASSSLDIESPDLPDILRRGRFQKVLSGLRNTYDYILIDSPPGNTLFTTESIAVSDVVLMPSKHNGIASLQNAAMAMTSIFPNLGEKRREHSPELASPTPLPIFFNGESITPAQKRQAQETITAIIEDAKADHKMDLVEFFFPKWTSATQNKEIFELPSYSHIAGAAFSKKPSVFSSKTANGYYRSLVSEYFI</sequence>
<evidence type="ECO:0000313" key="2">
    <source>
        <dbReference type="EMBL" id="KKJ01349.1"/>
    </source>
</evidence>
<proteinExistence type="predicted"/>
<accession>A0A0M2Q329</accession>
<protein>
    <submittedName>
        <fullName evidence="2">ATPase</fullName>
    </submittedName>
</protein>
<dbReference type="AlphaFoldDB" id="A0A0M2Q329"/>
<dbReference type="EMBL" id="AJTX02000002">
    <property type="protein sequence ID" value="KKJ01349.1"/>
    <property type="molecule type" value="Genomic_DNA"/>
</dbReference>
<comment type="caution">
    <text evidence="2">The sequence shown here is derived from an EMBL/GenBank/DDBJ whole genome shotgun (WGS) entry which is preliminary data.</text>
</comment>
<dbReference type="Pfam" id="PF13614">
    <property type="entry name" value="AAA_31"/>
    <property type="match status" value="1"/>
</dbReference>
<dbReference type="STRING" id="317619.GCA_000332315_03867"/>
<feature type="domain" description="AAA" evidence="1">
    <location>
        <begin position="172"/>
        <end position="331"/>
    </location>
</feature>
<dbReference type="eggNOG" id="COG1192">
    <property type="taxonomic scope" value="Bacteria"/>
</dbReference>
<name>A0A0M2Q329_PROHO</name>
<gene>
    <name evidence="2" type="ORF">PROH_03070</name>
</gene>
<dbReference type="RefSeq" id="WP_017714031.1">
    <property type="nucleotide sequence ID" value="NZ_KB235941.1"/>
</dbReference>
<dbReference type="PANTHER" id="PTHR13696:SF52">
    <property type="entry name" value="PARA FAMILY PROTEIN CT_582"/>
    <property type="match status" value="1"/>
</dbReference>
<evidence type="ECO:0000259" key="1">
    <source>
        <dbReference type="Pfam" id="PF13614"/>
    </source>
</evidence>